<dbReference type="NCBIfam" id="TIGR01644">
    <property type="entry name" value="phage_P2_V"/>
    <property type="match status" value="1"/>
</dbReference>
<dbReference type="InterPro" id="IPR037026">
    <property type="entry name" value="Vgr_OB-fold_dom_sf"/>
</dbReference>
<dbReference type="EMBL" id="JABBPG010000016">
    <property type="protein sequence ID" value="NOU53100.1"/>
    <property type="molecule type" value="Genomic_DNA"/>
</dbReference>
<gene>
    <name evidence="2" type="ORF">HG263_21605</name>
</gene>
<sequence length="211" mass="22721">MSFEIAELMRRFANMLMLGTIEEADHEAQKVRVKVGELVTGWLPWPAELGRNFIRWRPLKPGIQCVIACPGGEPTQAVIIQLLYTTEFHSPSNSEHMDVTLFKDGTQIQYDSENSVLDVSCAKDVIINIAGNLTAHVVGDVTATVDGSTNFISAGDFNITTDGNFNVKAAQTNIDSPVTQSGGDMTSDGISAQKHIHCDVSAGVATSGKPQ</sequence>
<comment type="caution">
    <text evidence="2">The sequence shown here is derived from an EMBL/GenBank/DDBJ whole genome shotgun (WGS) entry which is preliminary data.</text>
</comment>
<dbReference type="InterPro" id="IPR006531">
    <property type="entry name" value="Gp5/Vgr_OB"/>
</dbReference>
<dbReference type="Pfam" id="PF04717">
    <property type="entry name" value="Phage_base_V"/>
    <property type="match status" value="1"/>
</dbReference>
<proteinExistence type="predicted"/>
<reference evidence="2 3" key="1">
    <citation type="submission" date="2020-04" db="EMBL/GenBank/DDBJ databases">
        <title>Pseudoalteromonas caenipelagi sp. nov., isolated from a tidal flat.</title>
        <authorList>
            <person name="Park S."/>
            <person name="Yoon J.-H."/>
        </authorList>
    </citation>
    <scope>NUCLEOTIDE SEQUENCE [LARGE SCALE GENOMIC DNA]</scope>
    <source>
        <strain evidence="2 3">JBTF-M23</strain>
    </source>
</reference>
<dbReference type="Proteomes" id="UP000586305">
    <property type="component" value="Unassembled WGS sequence"/>
</dbReference>
<keyword evidence="3" id="KW-1185">Reference proteome</keyword>
<evidence type="ECO:0000313" key="3">
    <source>
        <dbReference type="Proteomes" id="UP000586305"/>
    </source>
</evidence>
<accession>A0A849VJT8</accession>
<dbReference type="RefSeq" id="WP_171628135.1">
    <property type="nucleotide sequence ID" value="NZ_JABBPG010000016.1"/>
</dbReference>
<dbReference type="Gene3D" id="2.40.50.230">
    <property type="entry name" value="Gp5 N-terminal domain"/>
    <property type="match status" value="1"/>
</dbReference>
<dbReference type="Gene3D" id="6.20.150.10">
    <property type="match status" value="1"/>
</dbReference>
<organism evidence="2 3">
    <name type="scientific">Pseudoalteromonas caenipelagi</name>
    <dbReference type="NCBI Taxonomy" id="2726988"/>
    <lineage>
        <taxon>Bacteria</taxon>
        <taxon>Pseudomonadati</taxon>
        <taxon>Pseudomonadota</taxon>
        <taxon>Gammaproteobacteria</taxon>
        <taxon>Alteromonadales</taxon>
        <taxon>Pseudoalteromonadaceae</taxon>
        <taxon>Pseudoalteromonas</taxon>
    </lineage>
</organism>
<evidence type="ECO:0000259" key="1">
    <source>
        <dbReference type="Pfam" id="PF04717"/>
    </source>
</evidence>
<feature type="domain" description="Gp5/Type VI secretion system Vgr protein OB-fold" evidence="1">
    <location>
        <begin position="18"/>
        <end position="84"/>
    </location>
</feature>
<evidence type="ECO:0000313" key="2">
    <source>
        <dbReference type="EMBL" id="NOU53100.1"/>
    </source>
</evidence>
<protein>
    <submittedName>
        <fullName evidence="2">Phage baseplate assembly protein V</fullName>
    </submittedName>
</protein>
<name>A0A849VJT8_9GAMM</name>
<dbReference type="InterPro" id="IPR013046">
    <property type="entry name" value="GpV/Gp45"/>
</dbReference>
<dbReference type="AlphaFoldDB" id="A0A849VJT8"/>